<dbReference type="ExpressionAtlas" id="G4VRD0">
    <property type="expression patterns" value="baseline and differential"/>
</dbReference>
<dbReference type="GeneID" id="8353424"/>
<dbReference type="OrthoDB" id="6220256at2759"/>
<evidence type="ECO:0000256" key="1">
    <source>
        <dbReference type="SAM" id="MobiDB-lite"/>
    </source>
</evidence>
<dbReference type="HOGENOM" id="CLU_2174080_0_0_1"/>
<dbReference type="RefSeq" id="XP_018655283.1">
    <property type="nucleotide sequence ID" value="XM_018789884.1"/>
</dbReference>
<proteinExistence type="predicted"/>
<dbReference type="KEGG" id="smm:Smp_195060"/>
<dbReference type="InParanoid" id="G4VRD0"/>
<protein>
    <submittedName>
        <fullName evidence="3">Uncharacterized protein</fullName>
    </submittedName>
</protein>
<organism evidence="2 3">
    <name type="scientific">Schistosoma mansoni</name>
    <name type="common">Blood fluke</name>
    <dbReference type="NCBI Taxonomy" id="6183"/>
    <lineage>
        <taxon>Eukaryota</taxon>
        <taxon>Metazoa</taxon>
        <taxon>Spiralia</taxon>
        <taxon>Lophotrochozoa</taxon>
        <taxon>Platyhelminthes</taxon>
        <taxon>Trematoda</taxon>
        <taxon>Digenea</taxon>
        <taxon>Strigeidida</taxon>
        <taxon>Schistosomatoidea</taxon>
        <taxon>Schistosomatidae</taxon>
        <taxon>Schistosoma</taxon>
    </lineage>
</organism>
<feature type="region of interest" description="Disordered" evidence="1">
    <location>
        <begin position="53"/>
        <end position="84"/>
    </location>
</feature>
<accession>G4VRD0</accession>
<dbReference type="PhylomeDB" id="G4VRD0"/>
<dbReference type="AlphaFoldDB" id="G4VRD0"/>
<evidence type="ECO:0000313" key="3">
    <source>
        <dbReference type="WBParaSite" id="Smp_195060.1"/>
    </source>
</evidence>
<keyword evidence="2" id="KW-1185">Reference proteome</keyword>
<dbReference type="WBParaSite" id="Smp_195060.1">
    <property type="protein sequence ID" value="Smp_195060.1"/>
    <property type="gene ID" value="Smp_195060"/>
</dbReference>
<feature type="compositionally biased region" description="Basic and acidic residues" evidence="1">
    <location>
        <begin position="53"/>
        <end position="62"/>
    </location>
</feature>
<dbReference type="CTD" id="8353424"/>
<evidence type="ECO:0000313" key="2">
    <source>
        <dbReference type="Proteomes" id="UP000008854"/>
    </source>
</evidence>
<feature type="compositionally biased region" description="Polar residues" evidence="1">
    <location>
        <begin position="63"/>
        <end position="84"/>
    </location>
</feature>
<name>G4VRD0_SCHMA</name>
<sequence length="110" mass="12362">MSSDRGIPRDRYDIFRIRQGMRPRSTDEAYIDLSNNPMIDGLAQTVLVYKNREATGKQRGDNSDGSYSEQTSGGKNMSNCSYQQDFGENLGPLVTYRVDDASKLGDNNRN</sequence>
<dbReference type="Proteomes" id="UP000008854">
    <property type="component" value="Unassembled WGS sequence"/>
</dbReference>
<reference evidence="2" key="1">
    <citation type="journal article" date="2012" name="PLoS Negl. Trop. Dis.">
        <title>A systematically improved high quality genome and transcriptome of the human blood fluke Schistosoma mansoni.</title>
        <authorList>
            <person name="Protasio A.V."/>
            <person name="Tsai I.J."/>
            <person name="Babbage A."/>
            <person name="Nichol S."/>
            <person name="Hunt M."/>
            <person name="Aslett M.A."/>
            <person name="De Silva N."/>
            <person name="Velarde G.S."/>
            <person name="Anderson T.J."/>
            <person name="Clark R.C."/>
            <person name="Davidson C."/>
            <person name="Dillon G.P."/>
            <person name="Holroyd N.E."/>
            <person name="LoVerde P.T."/>
            <person name="Lloyd C."/>
            <person name="McQuillan J."/>
            <person name="Oliveira G."/>
            <person name="Otto T.D."/>
            <person name="Parker-Manuel S.J."/>
            <person name="Quail M.A."/>
            <person name="Wilson R.A."/>
            <person name="Zerlotini A."/>
            <person name="Dunne D.W."/>
            <person name="Berriman M."/>
        </authorList>
    </citation>
    <scope>NUCLEOTIDE SEQUENCE [LARGE SCALE GENOMIC DNA]</scope>
    <source>
        <strain evidence="2">Puerto Rican</strain>
    </source>
</reference>
<reference evidence="3" key="2">
    <citation type="submission" date="2018-12" db="UniProtKB">
        <authorList>
            <consortium name="WormBaseParasite"/>
        </authorList>
    </citation>
    <scope>IDENTIFICATION</scope>
    <source>
        <strain evidence="3">Puerto Rican</strain>
    </source>
</reference>